<dbReference type="PANTHER" id="PTHR43877">
    <property type="entry name" value="AMINOALKYLPHOSPHONATE N-ACETYLTRANSFERASE-RELATED-RELATED"/>
    <property type="match status" value="1"/>
</dbReference>
<evidence type="ECO:0000259" key="3">
    <source>
        <dbReference type="PROSITE" id="PS51186"/>
    </source>
</evidence>
<dbReference type="InterPro" id="IPR016181">
    <property type="entry name" value="Acyl_CoA_acyltransferase"/>
</dbReference>
<reference evidence="4 5" key="1">
    <citation type="submission" date="2015-05" db="EMBL/GenBank/DDBJ databases">
        <title>Genome sequencing and analysis of members of genus Stenotrophomonas.</title>
        <authorList>
            <person name="Patil P.P."/>
            <person name="Midha S."/>
            <person name="Patil P.B."/>
        </authorList>
    </citation>
    <scope>NUCLEOTIDE SEQUENCE [LARGE SCALE GENOMIC DNA]</scope>
    <source>
        <strain evidence="4 5">DSM 21858</strain>
    </source>
</reference>
<dbReference type="PANTHER" id="PTHR43877:SF5">
    <property type="entry name" value="BLL8307 PROTEIN"/>
    <property type="match status" value="1"/>
</dbReference>
<protein>
    <submittedName>
        <fullName evidence="4">Acetyltransferase</fullName>
    </submittedName>
</protein>
<accession>A0A0R0CR64</accession>
<dbReference type="OrthoDB" id="9803233at2"/>
<name>A0A0R0CR64_9GAMM</name>
<dbReference type="CDD" id="cd04301">
    <property type="entry name" value="NAT_SF"/>
    <property type="match status" value="1"/>
</dbReference>
<evidence type="ECO:0000313" key="5">
    <source>
        <dbReference type="Proteomes" id="UP000052052"/>
    </source>
</evidence>
<dbReference type="SUPFAM" id="SSF55729">
    <property type="entry name" value="Acyl-CoA N-acyltransferases (Nat)"/>
    <property type="match status" value="1"/>
</dbReference>
<organism evidence="4 5">
    <name type="scientific">Pseudoxanthomonas dokdonensis</name>
    <dbReference type="NCBI Taxonomy" id="344882"/>
    <lineage>
        <taxon>Bacteria</taxon>
        <taxon>Pseudomonadati</taxon>
        <taxon>Pseudomonadota</taxon>
        <taxon>Gammaproteobacteria</taxon>
        <taxon>Lysobacterales</taxon>
        <taxon>Lysobacteraceae</taxon>
        <taxon>Pseudoxanthomonas</taxon>
    </lineage>
</organism>
<dbReference type="GO" id="GO:0016747">
    <property type="term" value="F:acyltransferase activity, transferring groups other than amino-acyl groups"/>
    <property type="evidence" value="ECO:0007669"/>
    <property type="project" value="InterPro"/>
</dbReference>
<evidence type="ECO:0000256" key="1">
    <source>
        <dbReference type="ARBA" id="ARBA00022679"/>
    </source>
</evidence>
<dbReference type="InterPro" id="IPR050832">
    <property type="entry name" value="Bact_Acetyltransf"/>
</dbReference>
<dbReference type="PROSITE" id="PS51186">
    <property type="entry name" value="GNAT"/>
    <property type="match status" value="1"/>
</dbReference>
<sequence length="154" mass="16732">MPITIHHDDLSSAEVQSLITEHLSAMHSHSPAGHVHALAVDSLRAPAVTFWTAWDGEALCGCAALKELDARTGEIKSMRTRAGFLRRGVGQALLDHIVITARQRGYTRLLLETGTGEAFEAAHALYRRNGFEPSGAFAEYTATDFNVFMAKGLV</sequence>
<dbReference type="STRING" id="344882.ABB29_15350"/>
<feature type="domain" description="N-acetyltransferase" evidence="3">
    <location>
        <begin position="5"/>
        <end position="154"/>
    </location>
</feature>
<keyword evidence="5" id="KW-1185">Reference proteome</keyword>
<dbReference type="Proteomes" id="UP000052052">
    <property type="component" value="Unassembled WGS sequence"/>
</dbReference>
<dbReference type="EMBL" id="LDJL01000020">
    <property type="protein sequence ID" value="KRG67619.1"/>
    <property type="molecule type" value="Genomic_DNA"/>
</dbReference>
<dbReference type="AlphaFoldDB" id="A0A0R0CR64"/>
<gene>
    <name evidence="4" type="ORF">ABB29_15350</name>
</gene>
<evidence type="ECO:0000313" key="4">
    <source>
        <dbReference type="EMBL" id="KRG67619.1"/>
    </source>
</evidence>
<keyword evidence="2" id="KW-0012">Acyltransferase</keyword>
<comment type="caution">
    <text evidence="4">The sequence shown here is derived from an EMBL/GenBank/DDBJ whole genome shotgun (WGS) entry which is preliminary data.</text>
</comment>
<dbReference type="PATRIC" id="fig|344882.3.peg.1802"/>
<dbReference type="Pfam" id="PF00583">
    <property type="entry name" value="Acetyltransf_1"/>
    <property type="match status" value="1"/>
</dbReference>
<dbReference type="InterPro" id="IPR000182">
    <property type="entry name" value="GNAT_dom"/>
</dbReference>
<keyword evidence="1 4" id="KW-0808">Transferase</keyword>
<dbReference type="RefSeq" id="WP_057660626.1">
    <property type="nucleotide sequence ID" value="NZ_LDJL01000020.1"/>
</dbReference>
<evidence type="ECO:0000256" key="2">
    <source>
        <dbReference type="ARBA" id="ARBA00023315"/>
    </source>
</evidence>
<proteinExistence type="predicted"/>
<dbReference type="Gene3D" id="3.40.630.30">
    <property type="match status" value="1"/>
</dbReference>